<dbReference type="Pfam" id="PF00201">
    <property type="entry name" value="UDPGT"/>
    <property type="match status" value="1"/>
</dbReference>
<dbReference type="FunFam" id="3.40.50.2000:FF:000060">
    <property type="entry name" value="Glycosyltransferase"/>
    <property type="match status" value="1"/>
</dbReference>
<dbReference type="PANTHER" id="PTHR48044">
    <property type="entry name" value="GLYCOSYLTRANSFERASE"/>
    <property type="match status" value="1"/>
</dbReference>
<dbReference type="PROSITE" id="PS00375">
    <property type="entry name" value="UDPGT"/>
    <property type="match status" value="1"/>
</dbReference>
<dbReference type="Pfam" id="PF26168">
    <property type="entry name" value="Glyco_transf_N"/>
    <property type="match status" value="1"/>
</dbReference>
<dbReference type="EMBL" id="JACGCM010000766">
    <property type="protein sequence ID" value="KAF6167067.1"/>
    <property type="molecule type" value="Genomic_DNA"/>
</dbReference>
<dbReference type="Proteomes" id="UP000541444">
    <property type="component" value="Unassembled WGS sequence"/>
</dbReference>
<dbReference type="AlphaFoldDB" id="A0A7J7NIR7"/>
<name>A0A7J7NIR7_9MAGN</name>
<protein>
    <recommendedName>
        <fullName evidence="4">Glycosyltransferase</fullName>
        <ecNumber evidence="4">2.4.1.-</ecNumber>
    </recommendedName>
</protein>
<evidence type="ECO:0000256" key="1">
    <source>
        <dbReference type="ARBA" id="ARBA00009995"/>
    </source>
</evidence>
<evidence type="ECO:0000313" key="7">
    <source>
        <dbReference type="Proteomes" id="UP000541444"/>
    </source>
</evidence>
<evidence type="ECO:0000256" key="2">
    <source>
        <dbReference type="ARBA" id="ARBA00022679"/>
    </source>
</evidence>
<dbReference type="FunFam" id="3.40.50.2000:FF:000238">
    <property type="entry name" value="Glycosyltransferase"/>
    <property type="match status" value="1"/>
</dbReference>
<proteinExistence type="inferred from homology"/>
<evidence type="ECO:0000256" key="3">
    <source>
        <dbReference type="RuleBase" id="RU003718"/>
    </source>
</evidence>
<comment type="similarity">
    <text evidence="1 3">Belongs to the UDP-glycosyltransferase family.</text>
</comment>
<evidence type="ECO:0000256" key="4">
    <source>
        <dbReference type="RuleBase" id="RU362057"/>
    </source>
</evidence>
<dbReference type="InterPro" id="IPR002213">
    <property type="entry name" value="UDP_glucos_trans"/>
</dbReference>
<dbReference type="EC" id="2.4.1.-" evidence="4"/>
<dbReference type="OrthoDB" id="5835829at2759"/>
<keyword evidence="3" id="KW-0328">Glycosyltransferase</keyword>
<dbReference type="GO" id="GO:0009690">
    <property type="term" value="P:cytokinin metabolic process"/>
    <property type="evidence" value="ECO:0007669"/>
    <property type="project" value="UniProtKB-ARBA"/>
</dbReference>
<dbReference type="InterPro" id="IPR035595">
    <property type="entry name" value="UDP_glycos_trans_CS"/>
</dbReference>
<dbReference type="CDD" id="cd03784">
    <property type="entry name" value="GT1_Gtf-like"/>
    <property type="match status" value="1"/>
</dbReference>
<dbReference type="SUPFAM" id="SSF53756">
    <property type="entry name" value="UDP-Glycosyltransferase/glycogen phosphorylase"/>
    <property type="match status" value="2"/>
</dbReference>
<accession>A0A7J7NIR7</accession>
<keyword evidence="7" id="KW-1185">Reference proteome</keyword>
<gene>
    <name evidence="6" type="ORF">GIB67_041322</name>
</gene>
<keyword evidence="2 3" id="KW-0808">Transferase</keyword>
<sequence length="568" mass="63377">MDHQNGEVKEESPVVVVMVPLPAQGHLNQLLHLSRLISTRGFPVHYVGAATHNRQAKSRIQGWDPLTISNLKFHDFTVPPFLNHIPNPNSTDKFPTHLIPTWDAEQYLREPLAAFLKTLSQNTRRVVVIHDSLMCFVAEEASFHHNTEAYCFNSCSVFALVYFFWELLGKPADGGNLIPSYLAGRGSWDGCFNNDFREVAERNREYMNMKLSTGDLYNTCDPIEGEFMKNLTQHPILGENKNKWAIGPLNPVHLDSEMNQTNKCIKWLNIQSPNSVIYVAFGTVTSISDEQITELALGLERSGQRFIWVLMDADRGDIYAGKEELRKMQLPDGYEERLEGVGLIVRDWAPQLDILAHPSTGGFISHCGWNSCMESLSMGVPIAACPMQTDQPCNTILVTEALKCGVIVREWVHRDEIVSAEAIETAVRKLMVSKEGKEIRKEADEVGIAIREAVSKGGSSTTQLDSFLAHISRACLNNPLQLTDQPCNTILVTEALKCGVIVREWVHRDEIVSAEAIETAVRKLMVSKEGKEIRKEADEVGIAIREAVSKGGSSTTQLDSFLAHISRA</sequence>
<dbReference type="PANTHER" id="PTHR48044:SF22">
    <property type="entry name" value="GLYCOSYLTRANSFERASE"/>
    <property type="match status" value="1"/>
</dbReference>
<comment type="caution">
    <text evidence="6">The sequence shown here is derived from an EMBL/GenBank/DDBJ whole genome shotgun (WGS) entry which is preliminary data.</text>
</comment>
<organism evidence="6 7">
    <name type="scientific">Kingdonia uniflora</name>
    <dbReference type="NCBI Taxonomy" id="39325"/>
    <lineage>
        <taxon>Eukaryota</taxon>
        <taxon>Viridiplantae</taxon>
        <taxon>Streptophyta</taxon>
        <taxon>Embryophyta</taxon>
        <taxon>Tracheophyta</taxon>
        <taxon>Spermatophyta</taxon>
        <taxon>Magnoliopsida</taxon>
        <taxon>Ranunculales</taxon>
        <taxon>Circaeasteraceae</taxon>
        <taxon>Kingdonia</taxon>
    </lineage>
</organism>
<dbReference type="InterPro" id="IPR058980">
    <property type="entry name" value="Glyco_transf_N"/>
</dbReference>
<evidence type="ECO:0000259" key="5">
    <source>
        <dbReference type="Pfam" id="PF26168"/>
    </source>
</evidence>
<evidence type="ECO:0000313" key="6">
    <source>
        <dbReference type="EMBL" id="KAF6167067.1"/>
    </source>
</evidence>
<reference evidence="6 7" key="1">
    <citation type="journal article" date="2020" name="IScience">
        <title>Genome Sequencing of the Endangered Kingdonia uniflora (Circaeasteraceae, Ranunculales) Reveals Potential Mechanisms of Evolutionary Specialization.</title>
        <authorList>
            <person name="Sun Y."/>
            <person name="Deng T."/>
            <person name="Zhang A."/>
            <person name="Moore M.J."/>
            <person name="Landis J.B."/>
            <person name="Lin N."/>
            <person name="Zhang H."/>
            <person name="Zhang X."/>
            <person name="Huang J."/>
            <person name="Zhang X."/>
            <person name="Sun H."/>
            <person name="Wang H."/>
        </authorList>
    </citation>
    <scope>NUCLEOTIDE SEQUENCE [LARGE SCALE GENOMIC DNA]</scope>
    <source>
        <strain evidence="6">TB1705</strain>
        <tissue evidence="6">Leaf</tissue>
    </source>
</reference>
<feature type="domain" description="Glycosyltransferase N-terminal" evidence="5">
    <location>
        <begin position="13"/>
        <end position="251"/>
    </location>
</feature>
<dbReference type="Gene3D" id="3.40.50.2000">
    <property type="entry name" value="Glycogen Phosphorylase B"/>
    <property type="match status" value="4"/>
</dbReference>
<dbReference type="GO" id="GO:0050404">
    <property type="term" value="F:zeatin O-beta-D-xylosyltransferase activity"/>
    <property type="evidence" value="ECO:0007669"/>
    <property type="project" value="UniProtKB-ARBA"/>
</dbReference>